<keyword evidence="9" id="KW-1185">Reference proteome</keyword>
<dbReference type="EMBL" id="JAVDPF010000050">
    <property type="protein sequence ID" value="KAL1866577.1"/>
    <property type="molecule type" value="Genomic_DNA"/>
</dbReference>
<evidence type="ECO:0000256" key="2">
    <source>
        <dbReference type="ARBA" id="ARBA00023015"/>
    </source>
</evidence>
<accession>A0ABR3WSX8</accession>
<proteinExistence type="predicted"/>
<feature type="region of interest" description="Disordered" evidence="6">
    <location>
        <begin position="499"/>
        <end position="549"/>
    </location>
</feature>
<dbReference type="CDD" id="cd12148">
    <property type="entry name" value="fungal_TF_MHR"/>
    <property type="match status" value="1"/>
</dbReference>
<gene>
    <name evidence="8" type="ORF">Plec18167_009034</name>
</gene>
<feature type="compositionally biased region" description="Basic and acidic residues" evidence="6">
    <location>
        <begin position="1"/>
        <end position="19"/>
    </location>
</feature>
<comment type="caution">
    <text evidence="8">The sequence shown here is derived from an EMBL/GenBank/DDBJ whole genome shotgun (WGS) entry which is preliminary data.</text>
</comment>
<dbReference type="PANTHER" id="PTHR31845:SF21">
    <property type="entry name" value="REGULATORY PROTEIN LEU3"/>
    <property type="match status" value="1"/>
</dbReference>
<feature type="compositionally biased region" description="Polar residues" evidence="6">
    <location>
        <begin position="526"/>
        <end position="549"/>
    </location>
</feature>
<feature type="domain" description="Xylanolytic transcriptional activator regulatory" evidence="7">
    <location>
        <begin position="100"/>
        <end position="265"/>
    </location>
</feature>
<evidence type="ECO:0000256" key="1">
    <source>
        <dbReference type="ARBA" id="ARBA00004123"/>
    </source>
</evidence>
<feature type="region of interest" description="Disordered" evidence="6">
    <location>
        <begin position="1"/>
        <end position="27"/>
    </location>
</feature>
<dbReference type="Proteomes" id="UP001583193">
    <property type="component" value="Unassembled WGS sequence"/>
</dbReference>
<dbReference type="Pfam" id="PF04082">
    <property type="entry name" value="Fungal_trans"/>
    <property type="match status" value="1"/>
</dbReference>
<keyword evidence="3" id="KW-0238">DNA-binding</keyword>
<evidence type="ECO:0000313" key="9">
    <source>
        <dbReference type="Proteomes" id="UP001583193"/>
    </source>
</evidence>
<name>A0ABR3WSX8_9EURO</name>
<evidence type="ECO:0000259" key="7">
    <source>
        <dbReference type="Pfam" id="PF04082"/>
    </source>
</evidence>
<evidence type="ECO:0000256" key="6">
    <source>
        <dbReference type="SAM" id="MobiDB-lite"/>
    </source>
</evidence>
<sequence length="595" mass="66780">MEREIADLRQRLETGEHRPQPSFEINPAERIDQPSEVIFRGTASPSTRVPPLHASVETQQSLQTPLSLRATEPPILLDDDNAWSLEEITISKTTVARLFEQYFRYYHPFLPLLDPMKGADEYMRSSVLLAWTIIFVASRRAPSEPGLLASLTQPFSRLLWSTITTVPQNYHVVKALCLLCTWPLPTTSQRSDPTFMLSGLMMQVAMQLGLHRPVQAEEFTTFRIEVRGEELKDRLQTWIICNIVAQHVATGYGQPPGTIYDWAIEPASLKVADYRIPEEIRIRLRIEKFCDRVTKGLYSSKPDPADFATAEKLLIVRILEGELKEMELEFGQDISQINMIHLRAADLHLRYFVFLGTNARIEDLTNLFIATTSFLGRVLDLETSPGNLLSHATNYILQMVVSAAFALMKLLKSSFSRQIDLDHGKFLFNGAISAIRRISVMDHDRPVRLADVLSQMWNASGSGSATGDDALQLKVRCRMSMSHVYDTVWRWRQRFRPTKPTDDAQGEFASKVSGKNRPANIGKPASSVSNQNPELSASGPVTQPQDNSLNDPTLFLSPFDHNGGIISEASFSDVFDSLNWVFDGIPDSFGGAPAV</sequence>
<keyword evidence="5" id="KW-0539">Nucleus</keyword>
<dbReference type="PANTHER" id="PTHR31845">
    <property type="entry name" value="FINGER DOMAIN PROTEIN, PUTATIVE-RELATED"/>
    <property type="match status" value="1"/>
</dbReference>
<reference evidence="8 9" key="1">
    <citation type="journal article" date="2024" name="IMA Fungus">
        <title>IMA Genome - F19 : A genome assembly and annotation guide to empower mycologists, including annotated draft genome sequences of Ceratocystis pirilliformis, Diaporthe australafricana, Fusarium ophioides, Paecilomyces lecythidis, and Sporothrix stenoceras.</title>
        <authorList>
            <person name="Aylward J."/>
            <person name="Wilson A.M."/>
            <person name="Visagie C.M."/>
            <person name="Spraker J."/>
            <person name="Barnes I."/>
            <person name="Buitendag C."/>
            <person name="Ceriani C."/>
            <person name="Del Mar Angel L."/>
            <person name="du Plessis D."/>
            <person name="Fuchs T."/>
            <person name="Gasser K."/>
            <person name="Kramer D."/>
            <person name="Li W."/>
            <person name="Munsamy K."/>
            <person name="Piso A."/>
            <person name="Price J.L."/>
            <person name="Sonnekus B."/>
            <person name="Thomas C."/>
            <person name="van der Nest A."/>
            <person name="van Dijk A."/>
            <person name="van Heerden A."/>
            <person name="van Vuuren N."/>
            <person name="Yilmaz N."/>
            <person name="Duong T.A."/>
            <person name="van der Merwe N.A."/>
            <person name="Wingfield M.J."/>
            <person name="Wingfield B.D."/>
        </authorList>
    </citation>
    <scope>NUCLEOTIDE SEQUENCE [LARGE SCALE GENOMIC DNA]</scope>
    <source>
        <strain evidence="8 9">CMW 18167</strain>
    </source>
</reference>
<organism evidence="8 9">
    <name type="scientific">Paecilomyces lecythidis</name>
    <dbReference type="NCBI Taxonomy" id="3004212"/>
    <lineage>
        <taxon>Eukaryota</taxon>
        <taxon>Fungi</taxon>
        <taxon>Dikarya</taxon>
        <taxon>Ascomycota</taxon>
        <taxon>Pezizomycotina</taxon>
        <taxon>Eurotiomycetes</taxon>
        <taxon>Eurotiomycetidae</taxon>
        <taxon>Eurotiales</taxon>
        <taxon>Thermoascaceae</taxon>
        <taxon>Paecilomyces</taxon>
    </lineage>
</organism>
<keyword evidence="2" id="KW-0805">Transcription regulation</keyword>
<dbReference type="InterPro" id="IPR051089">
    <property type="entry name" value="prtT"/>
</dbReference>
<keyword evidence="4" id="KW-0804">Transcription</keyword>
<protein>
    <recommendedName>
        <fullName evidence="7">Xylanolytic transcriptional activator regulatory domain-containing protein</fullName>
    </recommendedName>
</protein>
<comment type="subcellular location">
    <subcellularLocation>
        <location evidence="1">Nucleus</location>
    </subcellularLocation>
</comment>
<evidence type="ECO:0000256" key="5">
    <source>
        <dbReference type="ARBA" id="ARBA00023242"/>
    </source>
</evidence>
<dbReference type="InterPro" id="IPR007219">
    <property type="entry name" value="XnlR_reg_dom"/>
</dbReference>
<evidence type="ECO:0000256" key="4">
    <source>
        <dbReference type="ARBA" id="ARBA00023163"/>
    </source>
</evidence>
<evidence type="ECO:0000256" key="3">
    <source>
        <dbReference type="ARBA" id="ARBA00023125"/>
    </source>
</evidence>
<evidence type="ECO:0000313" key="8">
    <source>
        <dbReference type="EMBL" id="KAL1866577.1"/>
    </source>
</evidence>